<dbReference type="AlphaFoldDB" id="A0A1B2DHV9"/>
<evidence type="ECO:0000256" key="1">
    <source>
        <dbReference type="SAM" id="Coils"/>
    </source>
</evidence>
<evidence type="ECO:0000313" key="2">
    <source>
        <dbReference type="EMBL" id="ANY67317.1"/>
    </source>
</evidence>
<accession>A0A1B2DHV9</accession>
<proteinExistence type="predicted"/>
<protein>
    <recommendedName>
        <fullName evidence="3">Copper amine oxidase-like N-terminal domain-containing protein</fullName>
    </recommendedName>
</protein>
<gene>
    <name evidence="2" type="ORF">BBD42_13160</name>
</gene>
<feature type="coiled-coil region" evidence="1">
    <location>
        <begin position="99"/>
        <end position="133"/>
    </location>
</feature>
<organism evidence="2">
    <name type="scientific">Paenibacillus sp. BIHB 4019</name>
    <dbReference type="NCBI Taxonomy" id="1870819"/>
    <lineage>
        <taxon>Bacteria</taxon>
        <taxon>Bacillati</taxon>
        <taxon>Bacillota</taxon>
        <taxon>Bacilli</taxon>
        <taxon>Bacillales</taxon>
        <taxon>Paenibacillaceae</taxon>
        <taxon>Paenibacillus</taxon>
    </lineage>
</organism>
<evidence type="ECO:0008006" key="3">
    <source>
        <dbReference type="Google" id="ProtNLM"/>
    </source>
</evidence>
<keyword evidence="1" id="KW-0175">Coiled coil</keyword>
<sequence>MVQWIQKPTEVKGMKKLVIGFILGLSLSMVGTAWASGLVGKTVGSEVKITMDGKSVGSGVIIDGKSYAPVRDVTNAAGLSVTFKDGVVNMQSGTKTPNVLTTEQKIENVKKAIANTEKAIAAKKKLIAEQEQRIKYYQGIIDKGEGDAVTQKRIDDIMIGISQVEKDLAADETKLIELKEQLAELESTK</sequence>
<reference evidence="2" key="1">
    <citation type="submission" date="2016-08" db="EMBL/GenBank/DDBJ databases">
        <title>Complete Genome Seqeunce of Paenibacillus sp. BIHB 4019 from tea rhizoplane.</title>
        <authorList>
            <person name="Thakur R."/>
            <person name="Swarnkar M.K."/>
            <person name="Gulati A."/>
        </authorList>
    </citation>
    <scope>NUCLEOTIDE SEQUENCE [LARGE SCALE GENOMIC DNA]</scope>
    <source>
        <strain evidence="2">BIHB4019</strain>
    </source>
</reference>
<name>A0A1B2DHV9_9BACL</name>
<dbReference type="EMBL" id="CP016808">
    <property type="protein sequence ID" value="ANY67317.1"/>
    <property type="molecule type" value="Genomic_DNA"/>
</dbReference>
<feature type="coiled-coil region" evidence="1">
    <location>
        <begin position="161"/>
        <end position="188"/>
    </location>
</feature>